<dbReference type="Gene3D" id="3.40.30.10">
    <property type="entry name" value="Glutaredoxin"/>
    <property type="match status" value="1"/>
</dbReference>
<dbReference type="RefSeq" id="WP_310763490.1">
    <property type="nucleotide sequence ID" value="NZ_CP134050.1"/>
</dbReference>
<accession>A0ABY9SWM8</accession>
<feature type="domain" description="Thioredoxin" evidence="1">
    <location>
        <begin position="4"/>
        <end position="92"/>
    </location>
</feature>
<dbReference type="Pfam" id="PF00085">
    <property type="entry name" value="Thioredoxin"/>
    <property type="match status" value="1"/>
</dbReference>
<dbReference type="CDD" id="cd02947">
    <property type="entry name" value="TRX_family"/>
    <property type="match status" value="1"/>
</dbReference>
<evidence type="ECO:0000259" key="1">
    <source>
        <dbReference type="Pfam" id="PF00085"/>
    </source>
</evidence>
<dbReference type="InterPro" id="IPR013766">
    <property type="entry name" value="Thioredoxin_domain"/>
</dbReference>
<dbReference type="Proteomes" id="UP001256827">
    <property type="component" value="Chromosome"/>
</dbReference>
<dbReference type="EMBL" id="CP134050">
    <property type="protein sequence ID" value="WNC12219.1"/>
    <property type="molecule type" value="Genomic_DNA"/>
</dbReference>
<evidence type="ECO:0000313" key="2">
    <source>
        <dbReference type="EMBL" id="WNC12219.1"/>
    </source>
</evidence>
<name>A0ABY9SWM8_BREBE</name>
<dbReference type="InterPro" id="IPR036249">
    <property type="entry name" value="Thioredoxin-like_sf"/>
</dbReference>
<keyword evidence="3" id="KW-1185">Reference proteome</keyword>
<evidence type="ECO:0000313" key="3">
    <source>
        <dbReference type="Proteomes" id="UP001256827"/>
    </source>
</evidence>
<organism evidence="2 3">
    <name type="scientific">Brevibacillus brevis</name>
    <name type="common">Bacillus brevis</name>
    <dbReference type="NCBI Taxonomy" id="1393"/>
    <lineage>
        <taxon>Bacteria</taxon>
        <taxon>Bacillati</taxon>
        <taxon>Bacillota</taxon>
        <taxon>Bacilli</taxon>
        <taxon>Bacillales</taxon>
        <taxon>Paenibacillaceae</taxon>
        <taxon>Brevibacillus</taxon>
    </lineage>
</organism>
<dbReference type="SUPFAM" id="SSF52833">
    <property type="entry name" value="Thioredoxin-like"/>
    <property type="match status" value="1"/>
</dbReference>
<gene>
    <name evidence="2" type="ORF">RGB73_15865</name>
</gene>
<reference evidence="2 3" key="1">
    <citation type="submission" date="2023-09" db="EMBL/GenBank/DDBJ databases">
        <title>Complete Genome and Methylome dissection of Bacillus brevis NEB573 original source of BbsI restriction endonuclease.</title>
        <authorList>
            <person name="Fomenkov A."/>
            <person name="Roberts R.D."/>
        </authorList>
    </citation>
    <scope>NUCLEOTIDE SEQUENCE [LARGE SCALE GENOMIC DNA]</scope>
    <source>
        <strain evidence="2 3">NEB573</strain>
    </source>
</reference>
<protein>
    <submittedName>
        <fullName evidence="2">Thioredoxin family protein</fullName>
    </submittedName>
</protein>
<sequence>MQEWKAEEFSRAVEEKLTFVLFIYTPMCGTCKLAERMLSVTLEALPAVNARSININLAPDMARMWEITSVPALLLFREGELIERHYAIQSAAFLFERLKEWF</sequence>
<proteinExistence type="predicted"/>